<keyword evidence="17" id="KW-1185">Reference proteome</keyword>
<feature type="region of interest" description="Disordered" evidence="13">
    <location>
        <begin position="658"/>
        <end position="829"/>
    </location>
</feature>
<dbReference type="EMBL" id="MPUK01000017">
    <property type="protein sequence ID" value="ONH64774.1"/>
    <property type="molecule type" value="Genomic_DNA"/>
</dbReference>
<dbReference type="GO" id="GO:0004674">
    <property type="term" value="F:protein serine/threonine kinase activity"/>
    <property type="evidence" value="ECO:0007669"/>
    <property type="project" value="UniProtKB-KW"/>
</dbReference>
<name>A0A061B9A2_CYBFA</name>
<dbReference type="InterPro" id="IPR000719">
    <property type="entry name" value="Prot_kinase_dom"/>
</dbReference>
<proteinExistence type="predicted"/>
<evidence type="ECO:0000313" key="15">
    <source>
        <dbReference type="EMBL" id="CDR43475.1"/>
    </source>
</evidence>
<dbReference type="GO" id="GO:2000369">
    <property type="term" value="P:regulation of clathrin-dependent endocytosis"/>
    <property type="evidence" value="ECO:0007669"/>
    <property type="project" value="UniProtKB-ARBA"/>
</dbReference>
<evidence type="ECO:0000256" key="1">
    <source>
        <dbReference type="ARBA" id="ARBA00004134"/>
    </source>
</evidence>
<dbReference type="Pfam" id="PF00069">
    <property type="entry name" value="Pkinase"/>
    <property type="match status" value="1"/>
</dbReference>
<evidence type="ECO:0000256" key="7">
    <source>
        <dbReference type="ARBA" id="ARBA00022741"/>
    </source>
</evidence>
<reference evidence="15" key="1">
    <citation type="journal article" date="2014" name="Genome Announc.">
        <title>Genome sequence of the yeast Cyberlindnera fabianii (Hansenula fabianii).</title>
        <authorList>
            <person name="Freel K.C."/>
            <person name="Sarilar V."/>
            <person name="Neuveglise C."/>
            <person name="Devillers H."/>
            <person name="Friedrich A."/>
            <person name="Schacherer J."/>
        </authorList>
    </citation>
    <scope>NUCLEOTIDE SEQUENCE</scope>
    <source>
        <strain evidence="15">YJS4271</strain>
    </source>
</reference>
<feature type="compositionally biased region" description="Polar residues" evidence="13">
    <location>
        <begin position="375"/>
        <end position="402"/>
    </location>
</feature>
<evidence type="ECO:0000256" key="12">
    <source>
        <dbReference type="ARBA" id="ARBA00065090"/>
    </source>
</evidence>
<dbReference type="InterPro" id="IPR008271">
    <property type="entry name" value="Ser/Thr_kinase_AS"/>
</dbReference>
<evidence type="ECO:0000256" key="8">
    <source>
        <dbReference type="ARBA" id="ARBA00022777"/>
    </source>
</evidence>
<keyword evidence="5" id="KW-0597">Phosphoprotein</keyword>
<dbReference type="AlphaFoldDB" id="A0A061B9A2"/>
<reference evidence="17" key="2">
    <citation type="journal article" date="2017" name="Genome Announc.">
        <title>Genome sequences of Cyberlindnera fabianii 65, Pichia kudriavzevii 129, and Saccharomyces cerevisiae 131 isolated from fermented masau fruits in Zimbabwe.</title>
        <authorList>
            <person name="van Rijswijck I.M.H."/>
            <person name="Derks M.F.L."/>
            <person name="Abee T."/>
            <person name="de Ridder D."/>
            <person name="Smid E.J."/>
        </authorList>
    </citation>
    <scope>NUCLEOTIDE SEQUENCE [LARGE SCALE GENOMIC DNA]</scope>
    <source>
        <strain evidence="17">65</strain>
    </source>
</reference>
<accession>A0A061B9A2</accession>
<comment type="catalytic activity">
    <reaction evidence="11">
        <text>L-seryl-[protein] + ATP = O-phospho-L-seryl-[protein] + ADP + H(+)</text>
        <dbReference type="Rhea" id="RHEA:17989"/>
        <dbReference type="Rhea" id="RHEA-COMP:9863"/>
        <dbReference type="Rhea" id="RHEA-COMP:11604"/>
        <dbReference type="ChEBI" id="CHEBI:15378"/>
        <dbReference type="ChEBI" id="CHEBI:29999"/>
        <dbReference type="ChEBI" id="CHEBI:30616"/>
        <dbReference type="ChEBI" id="CHEBI:83421"/>
        <dbReference type="ChEBI" id="CHEBI:456216"/>
        <dbReference type="EC" id="2.7.11.1"/>
    </reaction>
</comment>
<gene>
    <name evidence="16" type="ORF">BON22_5384</name>
    <name evidence="15" type="ORF">CYFA0S_12e00914g</name>
</gene>
<dbReference type="PANTHER" id="PTHR22967:SF57">
    <property type="entry name" value="AUXILIN, ISOFORM A-RELATED"/>
    <property type="match status" value="1"/>
</dbReference>
<evidence type="ECO:0000256" key="2">
    <source>
        <dbReference type="ARBA" id="ARBA00012513"/>
    </source>
</evidence>
<dbReference type="SMART" id="SM00220">
    <property type="entry name" value="S_TKc"/>
    <property type="match status" value="1"/>
</dbReference>
<dbReference type="GO" id="GO:0007015">
    <property type="term" value="P:actin filament organization"/>
    <property type="evidence" value="ECO:0007669"/>
    <property type="project" value="TreeGrafter"/>
</dbReference>
<evidence type="ECO:0000256" key="13">
    <source>
        <dbReference type="SAM" id="MobiDB-lite"/>
    </source>
</evidence>
<dbReference type="GO" id="GO:0000147">
    <property type="term" value="P:actin cortical patch assembly"/>
    <property type="evidence" value="ECO:0007669"/>
    <property type="project" value="TreeGrafter"/>
</dbReference>
<keyword evidence="8 16" id="KW-0418">Kinase</keyword>
<dbReference type="GO" id="GO:0030479">
    <property type="term" value="C:actin cortical patch"/>
    <property type="evidence" value="ECO:0007669"/>
    <property type="project" value="UniProtKB-SubCell"/>
</dbReference>
<dbReference type="CDD" id="cd14037">
    <property type="entry name" value="STKc_NAK_like"/>
    <property type="match status" value="1"/>
</dbReference>
<keyword evidence="9" id="KW-0067">ATP-binding</keyword>
<feature type="compositionally biased region" description="Polar residues" evidence="13">
    <location>
        <begin position="428"/>
        <end position="447"/>
    </location>
</feature>
<comment type="catalytic activity">
    <reaction evidence="10">
        <text>L-threonyl-[protein] + ATP = O-phospho-L-threonyl-[protein] + ADP + H(+)</text>
        <dbReference type="Rhea" id="RHEA:46608"/>
        <dbReference type="Rhea" id="RHEA-COMP:11060"/>
        <dbReference type="Rhea" id="RHEA-COMP:11605"/>
        <dbReference type="ChEBI" id="CHEBI:15378"/>
        <dbReference type="ChEBI" id="CHEBI:30013"/>
        <dbReference type="ChEBI" id="CHEBI:30616"/>
        <dbReference type="ChEBI" id="CHEBI:61977"/>
        <dbReference type="ChEBI" id="CHEBI:456216"/>
        <dbReference type="EC" id="2.7.11.1"/>
    </reaction>
</comment>
<evidence type="ECO:0000256" key="4">
    <source>
        <dbReference type="ARBA" id="ARBA00022527"/>
    </source>
</evidence>
<feature type="region of interest" description="Disordered" evidence="13">
    <location>
        <begin position="586"/>
        <end position="624"/>
    </location>
</feature>
<dbReference type="PROSITE" id="PS50011">
    <property type="entry name" value="PROTEIN_KINASE_DOM"/>
    <property type="match status" value="1"/>
</dbReference>
<evidence type="ECO:0000256" key="3">
    <source>
        <dbReference type="ARBA" id="ARBA00022490"/>
    </source>
</evidence>
<feature type="compositionally biased region" description="Low complexity" evidence="13">
    <location>
        <begin position="793"/>
        <end position="806"/>
    </location>
</feature>
<keyword evidence="7" id="KW-0547">Nucleotide-binding</keyword>
<evidence type="ECO:0000256" key="11">
    <source>
        <dbReference type="ARBA" id="ARBA00048679"/>
    </source>
</evidence>
<sequence length="850" mass="93038">MERPAPPNTYKPGTVLTVGSHRAVVIKYMSEGGFAHVYKVEITPPWAGTTVACLKRVAVPDKPSLNTLRAEVDSMKRLAGHRHIVSYIDSHAARLNNGQGYEVFVLMELCGKKGLIDFMNTRLQTRLTEPEVLRIMAEITEGVANMHALNPPLVHRDIKIENVLISDNGDFKLCDFGSASPVLRPPRNSDEFAILQNDVLKNTTPQYRSPEMVDLYRGLPIDEKSDIWALGIFLYKLCYYTTPFESKGELAILHAKFEYPDRPVYSDRLKNLIAVLLREDPRRRPNAYQTLEEVCRMRGLPVSIEDYTKARKSSAPVSSLSTQQQQNTPLQLPTPPSNGYTLPQKPTKSTGSQMTPVISTAPKYQPYQPKLPGSSLPSHHSASDLVSSYTPRPVSAISSNYVPESKDPFKDLNQARLQSPPPKPPRPTTSNALSSLNKSMGNLTLGTKSKPAVPYKPKYVDSVVQTEDPSAAPAPTSRSSSRPPSSTRARPQSMYVQPSQGRSASNFSENGDMDELKRIITGLSGKSSQVELSPGENHINSNVDFLKNLQQQDSGKSWVQQHTGGSISSLRRISTGSKNLISQFTGKFSRSHSRSSSRASSIHENHGIYGSQSSSTMKLRVSSDSIDEETTLQAIEEPKKLQRSSSIQRRVQALLSKNNDPPIVKTAQGYGNDDSSDVTAAAAAPVRSKSPIVDSDGFKKPTMLKRKPPVPKRKPAKTPPLTAQSTPNTLTKKPQTKSSGTKSDSLETPPLTAQSTPSTVTKKPHGKPSSDKSNSPTESKKAPPKPKKPTHLKSSGVKSPSVKSSSDGQYLTVGSELSRTLSTSSSVSNISIPDIDEIEKSFNRRYPRAV</sequence>
<dbReference type="VEuPathDB" id="FungiDB:BON22_5384"/>
<evidence type="ECO:0000256" key="6">
    <source>
        <dbReference type="ARBA" id="ARBA00022679"/>
    </source>
</evidence>
<feature type="compositionally biased region" description="Basic residues" evidence="13">
    <location>
        <begin position="782"/>
        <end position="791"/>
    </location>
</feature>
<feature type="compositionally biased region" description="Low complexity" evidence="13">
    <location>
        <begin position="469"/>
        <end position="491"/>
    </location>
</feature>
<feature type="compositionally biased region" description="Polar residues" evidence="13">
    <location>
        <begin position="494"/>
        <end position="509"/>
    </location>
</feature>
<dbReference type="EMBL" id="LK052897">
    <property type="protein sequence ID" value="CDR43475.1"/>
    <property type="molecule type" value="Genomic_DNA"/>
</dbReference>
<dbReference type="Gene3D" id="1.10.510.10">
    <property type="entry name" value="Transferase(Phosphotransferase) domain 1"/>
    <property type="match status" value="1"/>
</dbReference>
<dbReference type="InterPro" id="IPR011009">
    <property type="entry name" value="Kinase-like_dom_sf"/>
</dbReference>
<dbReference type="EC" id="2.7.11.1" evidence="2"/>
<feature type="compositionally biased region" description="Low complexity" evidence="13">
    <location>
        <begin position="815"/>
        <end position="829"/>
    </location>
</feature>
<reference evidence="16" key="3">
    <citation type="submission" date="2017-01" db="EMBL/GenBank/DDBJ databases">
        <authorList>
            <person name="Mah S.A."/>
            <person name="Swanson W.J."/>
            <person name="Moy G.W."/>
            <person name="Vacquier V.D."/>
        </authorList>
    </citation>
    <scope>NUCLEOTIDE SEQUENCE [LARGE SCALE GENOMIC DNA]</scope>
    <source>
        <strain evidence="16">65</strain>
    </source>
</reference>
<feature type="region of interest" description="Disordered" evidence="13">
    <location>
        <begin position="313"/>
        <end position="454"/>
    </location>
</feature>
<feature type="compositionally biased region" description="Basic residues" evidence="13">
    <location>
        <begin position="702"/>
        <end position="716"/>
    </location>
</feature>
<evidence type="ECO:0000313" key="16">
    <source>
        <dbReference type="EMBL" id="ONH64774.1"/>
    </source>
</evidence>
<feature type="domain" description="Protein kinase" evidence="14">
    <location>
        <begin position="23"/>
        <end position="300"/>
    </location>
</feature>
<feature type="compositionally biased region" description="Polar residues" evidence="13">
    <location>
        <begin position="721"/>
        <end position="743"/>
    </location>
</feature>
<feature type="compositionally biased region" description="Low complexity" evidence="13">
    <location>
        <begin position="318"/>
        <end position="331"/>
    </location>
</feature>
<keyword evidence="3" id="KW-0963">Cytoplasm</keyword>
<dbReference type="PROSITE" id="PS00108">
    <property type="entry name" value="PROTEIN_KINASE_ST"/>
    <property type="match status" value="1"/>
</dbReference>
<dbReference type="OrthoDB" id="2018507at2759"/>
<evidence type="ECO:0000313" key="17">
    <source>
        <dbReference type="Proteomes" id="UP000189513"/>
    </source>
</evidence>
<dbReference type="GO" id="GO:0005524">
    <property type="term" value="F:ATP binding"/>
    <property type="evidence" value="ECO:0007669"/>
    <property type="project" value="UniProtKB-KW"/>
</dbReference>
<protein>
    <recommendedName>
        <fullName evidence="2">non-specific serine/threonine protein kinase</fullName>
        <ecNumber evidence="2">2.7.11.1</ecNumber>
    </recommendedName>
</protein>
<feature type="compositionally biased region" description="Polar residues" evidence="13">
    <location>
        <begin position="339"/>
        <end position="358"/>
    </location>
</feature>
<evidence type="ECO:0000256" key="5">
    <source>
        <dbReference type="ARBA" id="ARBA00022553"/>
    </source>
</evidence>
<dbReference type="FunFam" id="1.10.510.10:FF:000441">
    <property type="entry name" value="Serine/threonine protein kinase"/>
    <property type="match status" value="1"/>
</dbReference>
<dbReference type="STRING" id="36022.A0A061B9A2"/>
<comment type="subcellular location">
    <subcellularLocation>
        <location evidence="1">Cytoplasm</location>
        <location evidence="1">Cytoskeleton</location>
        <location evidence="1">Actin patch</location>
    </subcellularLocation>
</comment>
<organism evidence="15">
    <name type="scientific">Cyberlindnera fabianii</name>
    <name type="common">Yeast</name>
    <name type="synonym">Hansenula fabianii</name>
    <dbReference type="NCBI Taxonomy" id="36022"/>
    <lineage>
        <taxon>Eukaryota</taxon>
        <taxon>Fungi</taxon>
        <taxon>Dikarya</taxon>
        <taxon>Ascomycota</taxon>
        <taxon>Saccharomycotina</taxon>
        <taxon>Saccharomycetes</taxon>
        <taxon>Phaffomycetales</taxon>
        <taxon>Phaffomycetaceae</taxon>
        <taxon>Cyberlindnera</taxon>
    </lineage>
</organism>
<evidence type="ECO:0000256" key="9">
    <source>
        <dbReference type="ARBA" id="ARBA00022840"/>
    </source>
</evidence>
<evidence type="ECO:0000256" key="10">
    <source>
        <dbReference type="ARBA" id="ARBA00047899"/>
    </source>
</evidence>
<evidence type="ECO:0000259" key="14">
    <source>
        <dbReference type="PROSITE" id="PS50011"/>
    </source>
</evidence>
<dbReference type="Proteomes" id="UP000189513">
    <property type="component" value="Unassembled WGS sequence"/>
</dbReference>
<feature type="compositionally biased region" description="Polar residues" evidence="13">
    <location>
        <begin position="751"/>
        <end position="761"/>
    </location>
</feature>
<feature type="region of interest" description="Disordered" evidence="13">
    <location>
        <begin position="466"/>
        <end position="511"/>
    </location>
</feature>
<keyword evidence="6" id="KW-0808">Transferase</keyword>
<dbReference type="SUPFAM" id="SSF56112">
    <property type="entry name" value="Protein kinase-like (PK-like)"/>
    <property type="match status" value="1"/>
</dbReference>
<keyword evidence="4" id="KW-0723">Serine/threonine-protein kinase</keyword>
<comment type="subunit">
    <text evidence="12">Interacts with ABP1, which is required for proper actin patch localization.</text>
</comment>
<dbReference type="PANTHER" id="PTHR22967">
    <property type="entry name" value="SERINE/THREONINE PROTEIN KINASE"/>
    <property type="match status" value="1"/>
</dbReference>